<evidence type="ECO:0000313" key="1">
    <source>
        <dbReference type="EMBL" id="MCI44572.1"/>
    </source>
</evidence>
<evidence type="ECO:0000313" key="2">
    <source>
        <dbReference type="Proteomes" id="UP000265520"/>
    </source>
</evidence>
<sequence>IKSSISTYLRNVHSALHDFNELLHPDASTAAEQKKEREQHITFFILLAFYGLPEEYSATRDQILASTTVPNMYTASVILL</sequence>
<proteinExistence type="predicted"/>
<dbReference type="Proteomes" id="UP000265520">
    <property type="component" value="Unassembled WGS sequence"/>
</dbReference>
<protein>
    <submittedName>
        <fullName evidence="1">Uncharacterized protein</fullName>
    </submittedName>
</protein>
<name>A0A392S7Z2_9FABA</name>
<comment type="caution">
    <text evidence="1">The sequence shown here is derived from an EMBL/GenBank/DDBJ whole genome shotgun (WGS) entry which is preliminary data.</text>
</comment>
<reference evidence="1 2" key="1">
    <citation type="journal article" date="2018" name="Front. Plant Sci.">
        <title>Red Clover (Trifolium pratense) and Zigzag Clover (T. medium) - A Picture of Genomic Similarities and Differences.</title>
        <authorList>
            <person name="Dluhosova J."/>
            <person name="Istvanek J."/>
            <person name="Nedelnik J."/>
            <person name="Repkova J."/>
        </authorList>
    </citation>
    <scope>NUCLEOTIDE SEQUENCE [LARGE SCALE GENOMIC DNA]</scope>
    <source>
        <strain evidence="2">cv. 10/8</strain>
        <tissue evidence="1">Leaf</tissue>
    </source>
</reference>
<organism evidence="1 2">
    <name type="scientific">Trifolium medium</name>
    <dbReference type="NCBI Taxonomy" id="97028"/>
    <lineage>
        <taxon>Eukaryota</taxon>
        <taxon>Viridiplantae</taxon>
        <taxon>Streptophyta</taxon>
        <taxon>Embryophyta</taxon>
        <taxon>Tracheophyta</taxon>
        <taxon>Spermatophyta</taxon>
        <taxon>Magnoliopsida</taxon>
        <taxon>eudicotyledons</taxon>
        <taxon>Gunneridae</taxon>
        <taxon>Pentapetalae</taxon>
        <taxon>rosids</taxon>
        <taxon>fabids</taxon>
        <taxon>Fabales</taxon>
        <taxon>Fabaceae</taxon>
        <taxon>Papilionoideae</taxon>
        <taxon>50 kb inversion clade</taxon>
        <taxon>NPAAA clade</taxon>
        <taxon>Hologalegina</taxon>
        <taxon>IRL clade</taxon>
        <taxon>Trifolieae</taxon>
        <taxon>Trifolium</taxon>
    </lineage>
</organism>
<accession>A0A392S7Z2</accession>
<dbReference type="AlphaFoldDB" id="A0A392S7Z2"/>
<keyword evidence="2" id="KW-1185">Reference proteome</keyword>
<feature type="non-terminal residue" evidence="1">
    <location>
        <position position="1"/>
    </location>
</feature>
<dbReference type="EMBL" id="LXQA010332515">
    <property type="protein sequence ID" value="MCI44572.1"/>
    <property type="molecule type" value="Genomic_DNA"/>
</dbReference>